<dbReference type="PANTHER" id="PTHR42852:SF6">
    <property type="entry name" value="THIOL:DISULFIDE INTERCHANGE PROTEIN DSBE"/>
    <property type="match status" value="1"/>
</dbReference>
<dbReference type="GeneID" id="92927495"/>
<dbReference type="InterPro" id="IPR017937">
    <property type="entry name" value="Thioredoxin_CS"/>
</dbReference>
<dbReference type="InterPro" id="IPR025380">
    <property type="entry name" value="DUF4369"/>
</dbReference>
<evidence type="ECO:0000259" key="6">
    <source>
        <dbReference type="PROSITE" id="PS51352"/>
    </source>
</evidence>
<dbReference type="AlphaFoldDB" id="A0A495WIU6"/>
<reference evidence="7 8" key="1">
    <citation type="submission" date="2018-10" db="EMBL/GenBank/DDBJ databases">
        <title>Genomic Encyclopedia of Archaeal and Bacterial Type Strains, Phase II (KMG-II): from individual species to whole genera.</title>
        <authorList>
            <person name="Goeker M."/>
        </authorList>
    </citation>
    <scope>NUCLEOTIDE SEQUENCE [LARGE SCALE GENOMIC DNA]</scope>
    <source>
        <strain evidence="7 8">NSB1</strain>
    </source>
</reference>
<evidence type="ECO:0000313" key="7">
    <source>
        <dbReference type="EMBL" id="RKT61299.1"/>
    </source>
</evidence>
<dbReference type="PROSITE" id="PS51257">
    <property type="entry name" value="PROKAR_LIPOPROTEIN"/>
    <property type="match status" value="1"/>
</dbReference>
<dbReference type="InterPro" id="IPR050553">
    <property type="entry name" value="Thioredoxin_ResA/DsbE_sf"/>
</dbReference>
<keyword evidence="4" id="KW-0676">Redox-active center</keyword>
<dbReference type="Pfam" id="PF00578">
    <property type="entry name" value="AhpC-TSA"/>
    <property type="match status" value="1"/>
</dbReference>
<dbReference type="SUPFAM" id="SSF52833">
    <property type="entry name" value="Thioredoxin-like"/>
    <property type="match status" value="1"/>
</dbReference>
<evidence type="ECO:0000313" key="8">
    <source>
        <dbReference type="Proteomes" id="UP000269493"/>
    </source>
</evidence>
<dbReference type="RefSeq" id="WP_031258339.1">
    <property type="nucleotide sequence ID" value="NZ_KI440785.1"/>
</dbReference>
<feature type="signal peptide" evidence="5">
    <location>
        <begin position="1"/>
        <end position="21"/>
    </location>
</feature>
<dbReference type="CDD" id="cd02966">
    <property type="entry name" value="TlpA_like_family"/>
    <property type="match status" value="1"/>
</dbReference>
<name>A0A495WIU6_9BACT</name>
<evidence type="ECO:0000256" key="5">
    <source>
        <dbReference type="SAM" id="SignalP"/>
    </source>
</evidence>
<dbReference type="PROSITE" id="PS00194">
    <property type="entry name" value="THIOREDOXIN_1"/>
    <property type="match status" value="1"/>
</dbReference>
<dbReference type="InterPro" id="IPR013766">
    <property type="entry name" value="Thioredoxin_domain"/>
</dbReference>
<organism evidence="7 8">
    <name type="scientific">Coprobacter fastidiosus NSB1 = JCM 33896</name>
    <dbReference type="NCBI Taxonomy" id="1349822"/>
    <lineage>
        <taxon>Bacteria</taxon>
        <taxon>Pseudomonadati</taxon>
        <taxon>Bacteroidota</taxon>
        <taxon>Bacteroidia</taxon>
        <taxon>Bacteroidales</taxon>
        <taxon>Barnesiellaceae</taxon>
        <taxon>Coprobacter</taxon>
    </lineage>
</organism>
<proteinExistence type="predicted"/>
<keyword evidence="2" id="KW-0201">Cytochrome c-type biogenesis</keyword>
<comment type="caution">
    <text evidence="7">The sequence shown here is derived from an EMBL/GenBank/DDBJ whole genome shotgun (WGS) entry which is preliminary data.</text>
</comment>
<accession>A0A495WIU6</accession>
<gene>
    <name evidence="7" type="ORF">BC742_0342</name>
</gene>
<dbReference type="PROSITE" id="PS51352">
    <property type="entry name" value="THIOREDOXIN_2"/>
    <property type="match status" value="1"/>
</dbReference>
<keyword evidence="5" id="KW-0732">Signal</keyword>
<dbReference type="GO" id="GO:0030313">
    <property type="term" value="C:cell envelope"/>
    <property type="evidence" value="ECO:0007669"/>
    <property type="project" value="UniProtKB-SubCell"/>
</dbReference>
<evidence type="ECO:0000256" key="3">
    <source>
        <dbReference type="ARBA" id="ARBA00023157"/>
    </source>
</evidence>
<keyword evidence="3" id="KW-1015">Disulfide bond</keyword>
<evidence type="ECO:0000256" key="4">
    <source>
        <dbReference type="ARBA" id="ARBA00023284"/>
    </source>
</evidence>
<comment type="subcellular location">
    <subcellularLocation>
        <location evidence="1">Cell envelope</location>
    </subcellularLocation>
</comment>
<dbReference type="EMBL" id="RBXN01000001">
    <property type="protein sequence ID" value="RKT61299.1"/>
    <property type="molecule type" value="Genomic_DNA"/>
</dbReference>
<dbReference type="InterPro" id="IPR036249">
    <property type="entry name" value="Thioredoxin-like_sf"/>
</dbReference>
<dbReference type="Pfam" id="PF14289">
    <property type="entry name" value="DUF4369"/>
    <property type="match status" value="1"/>
</dbReference>
<evidence type="ECO:0000256" key="2">
    <source>
        <dbReference type="ARBA" id="ARBA00022748"/>
    </source>
</evidence>
<dbReference type="Gene3D" id="3.40.30.10">
    <property type="entry name" value="Glutaredoxin"/>
    <property type="match status" value="1"/>
</dbReference>
<sequence length="367" mass="41939">MYKKLLFFVGVLLLLSSCTNNYTIEGTVDKMADGAKVLLRKQVNESFVDLDSTFVKNGKFVFRGKQDTAAMALLTVESREKLPYMPVLFILENGNLKVKVDTVSSVSGTKLNDVFQSYMESRFSTDKKMEQLSREYVTDYLTGTLTDSILTKLKKQFSDEEVNLKILTQKYIQNNTDNVSGIYVFLQNSYLFSPEEQAAIIQDAKQFFKEDRMIQTFSDILEHTRNIAVGMPYVDLKMQDPKGKEVSLSDYVGKGKYVLVDFWASWCAPCRKQMPTLISLYDRFKNKNFEIIGVSFDNNKNEWIQYIQNAKLPWPQMSDLNGWESEAVLLYAIQGIPHTILVDPQGKIVAKDLKGSALVKKLEEVLK</sequence>
<feature type="domain" description="Thioredoxin" evidence="6">
    <location>
        <begin position="227"/>
        <end position="367"/>
    </location>
</feature>
<keyword evidence="8" id="KW-1185">Reference proteome</keyword>
<dbReference type="PANTHER" id="PTHR42852">
    <property type="entry name" value="THIOL:DISULFIDE INTERCHANGE PROTEIN DSBE"/>
    <property type="match status" value="1"/>
</dbReference>
<protein>
    <submittedName>
        <fullName evidence="7">Peroxiredoxin</fullName>
    </submittedName>
</protein>
<dbReference type="Proteomes" id="UP000269493">
    <property type="component" value="Unassembled WGS sequence"/>
</dbReference>
<evidence type="ECO:0000256" key="1">
    <source>
        <dbReference type="ARBA" id="ARBA00004196"/>
    </source>
</evidence>
<dbReference type="GO" id="GO:0017004">
    <property type="term" value="P:cytochrome complex assembly"/>
    <property type="evidence" value="ECO:0007669"/>
    <property type="project" value="UniProtKB-KW"/>
</dbReference>
<dbReference type="InterPro" id="IPR000866">
    <property type="entry name" value="AhpC/TSA"/>
</dbReference>
<feature type="chain" id="PRO_5019861898" evidence="5">
    <location>
        <begin position="22"/>
        <end position="367"/>
    </location>
</feature>